<keyword evidence="1" id="KW-0472">Membrane</keyword>
<evidence type="ECO:0000256" key="1">
    <source>
        <dbReference type="SAM" id="Phobius"/>
    </source>
</evidence>
<accession>A0A9P3L7A9</accession>
<sequence>MTWFKTFGIWNELRRLRRNQDMQIAPSIAYYLLRDGTVYFVIVVALDIAQIVFFVLNKEHRRFIGTYFQPILQVAPGLIVCSILRRWFRYTWE</sequence>
<reference evidence="2 3" key="1">
    <citation type="submission" date="2021-08" db="EMBL/GenBank/DDBJ databases">
        <title>Draft Genome Sequence of Phanerochaete sordida strain YK-624.</title>
        <authorList>
            <person name="Mori T."/>
            <person name="Dohra H."/>
            <person name="Suzuki T."/>
            <person name="Kawagishi H."/>
            <person name="Hirai H."/>
        </authorList>
    </citation>
    <scope>NUCLEOTIDE SEQUENCE [LARGE SCALE GENOMIC DNA]</scope>
    <source>
        <strain evidence="2 3">YK-624</strain>
    </source>
</reference>
<evidence type="ECO:0000313" key="2">
    <source>
        <dbReference type="EMBL" id="GJE84309.1"/>
    </source>
</evidence>
<proteinExistence type="predicted"/>
<feature type="transmembrane region" description="Helical" evidence="1">
    <location>
        <begin position="37"/>
        <end position="56"/>
    </location>
</feature>
<keyword evidence="1" id="KW-0812">Transmembrane</keyword>
<dbReference type="EMBL" id="BPQB01000001">
    <property type="protein sequence ID" value="GJE84309.1"/>
    <property type="molecule type" value="Genomic_DNA"/>
</dbReference>
<comment type="caution">
    <text evidence="2">The sequence shown here is derived from an EMBL/GenBank/DDBJ whole genome shotgun (WGS) entry which is preliminary data.</text>
</comment>
<keyword evidence="3" id="KW-1185">Reference proteome</keyword>
<name>A0A9P3L7A9_9APHY</name>
<organism evidence="2 3">
    <name type="scientific">Phanerochaete sordida</name>
    <dbReference type="NCBI Taxonomy" id="48140"/>
    <lineage>
        <taxon>Eukaryota</taxon>
        <taxon>Fungi</taxon>
        <taxon>Dikarya</taxon>
        <taxon>Basidiomycota</taxon>
        <taxon>Agaricomycotina</taxon>
        <taxon>Agaricomycetes</taxon>
        <taxon>Polyporales</taxon>
        <taxon>Phanerochaetaceae</taxon>
        <taxon>Phanerochaete</taxon>
    </lineage>
</organism>
<dbReference type="OrthoDB" id="10609727at2759"/>
<keyword evidence="1" id="KW-1133">Transmembrane helix</keyword>
<gene>
    <name evidence="2" type="ORF">PsYK624_003850</name>
</gene>
<dbReference type="Proteomes" id="UP000703269">
    <property type="component" value="Unassembled WGS sequence"/>
</dbReference>
<protein>
    <submittedName>
        <fullName evidence="2">Uncharacterized protein</fullName>
    </submittedName>
</protein>
<feature type="transmembrane region" description="Helical" evidence="1">
    <location>
        <begin position="68"/>
        <end position="88"/>
    </location>
</feature>
<evidence type="ECO:0000313" key="3">
    <source>
        <dbReference type="Proteomes" id="UP000703269"/>
    </source>
</evidence>
<dbReference type="AlphaFoldDB" id="A0A9P3L7A9"/>